<dbReference type="EC" id="2.7.7.49" evidence="1"/>
<keyword evidence="3" id="KW-0695">RNA-directed DNA polymerase</keyword>
<gene>
    <name evidence="3" type="ORF">CDAR_579961</name>
</gene>
<dbReference type="Pfam" id="PF00665">
    <property type="entry name" value="rve"/>
    <property type="match status" value="1"/>
</dbReference>
<comment type="caution">
    <text evidence="3">The sequence shown here is derived from an EMBL/GenBank/DDBJ whole genome shotgun (WGS) entry which is preliminary data.</text>
</comment>
<dbReference type="GO" id="GO:0015074">
    <property type="term" value="P:DNA integration"/>
    <property type="evidence" value="ECO:0007669"/>
    <property type="project" value="InterPro"/>
</dbReference>
<dbReference type="AlphaFoldDB" id="A0AAV4RJF7"/>
<dbReference type="Proteomes" id="UP001054837">
    <property type="component" value="Unassembled WGS sequence"/>
</dbReference>
<evidence type="ECO:0000256" key="1">
    <source>
        <dbReference type="ARBA" id="ARBA00012493"/>
    </source>
</evidence>
<proteinExistence type="predicted"/>
<dbReference type="GO" id="GO:0003964">
    <property type="term" value="F:RNA-directed DNA polymerase activity"/>
    <property type="evidence" value="ECO:0007669"/>
    <property type="project" value="UniProtKB-KW"/>
</dbReference>
<dbReference type="GO" id="GO:0003676">
    <property type="term" value="F:nucleic acid binding"/>
    <property type="evidence" value="ECO:0007669"/>
    <property type="project" value="InterPro"/>
</dbReference>
<dbReference type="SUPFAM" id="SSF53098">
    <property type="entry name" value="Ribonuclease H-like"/>
    <property type="match status" value="1"/>
</dbReference>
<dbReference type="InterPro" id="IPR012337">
    <property type="entry name" value="RNaseH-like_sf"/>
</dbReference>
<protein>
    <recommendedName>
        <fullName evidence="1">RNA-directed DNA polymerase</fullName>
        <ecNumber evidence="1">2.7.7.49</ecNumber>
    </recommendedName>
</protein>
<accession>A0AAV4RJF7</accession>
<organism evidence="3 4">
    <name type="scientific">Caerostris darwini</name>
    <dbReference type="NCBI Taxonomy" id="1538125"/>
    <lineage>
        <taxon>Eukaryota</taxon>
        <taxon>Metazoa</taxon>
        <taxon>Ecdysozoa</taxon>
        <taxon>Arthropoda</taxon>
        <taxon>Chelicerata</taxon>
        <taxon>Arachnida</taxon>
        <taxon>Araneae</taxon>
        <taxon>Araneomorphae</taxon>
        <taxon>Entelegynae</taxon>
        <taxon>Araneoidea</taxon>
        <taxon>Araneidae</taxon>
        <taxon>Caerostris</taxon>
    </lineage>
</organism>
<dbReference type="InterPro" id="IPR036397">
    <property type="entry name" value="RNaseH_sf"/>
</dbReference>
<reference evidence="3 4" key="1">
    <citation type="submission" date="2021-06" db="EMBL/GenBank/DDBJ databases">
        <title>Caerostris darwini draft genome.</title>
        <authorList>
            <person name="Kono N."/>
            <person name="Arakawa K."/>
        </authorList>
    </citation>
    <scope>NUCLEOTIDE SEQUENCE [LARGE SCALE GENOMIC DNA]</scope>
</reference>
<evidence type="ECO:0000313" key="4">
    <source>
        <dbReference type="Proteomes" id="UP001054837"/>
    </source>
</evidence>
<dbReference type="PANTHER" id="PTHR37984">
    <property type="entry name" value="PROTEIN CBG26694"/>
    <property type="match status" value="1"/>
</dbReference>
<keyword evidence="3" id="KW-0808">Transferase</keyword>
<sequence length="221" mass="24910">MGDPAIELYCDVASNRIRPFVPEVDRKRVFSSLHSISHPGINSTVKLVEERYVWPGIKADARTWTQQCLACQRSKVTRHTQSKLGAFIPSNAKFEYVHIDIVGPLPPSEGFRYCLTCVDRFSKWPEAYPLVDISASSVASTFLGWVSRFGPPLRITTDQGTQFEASLFDALIKFLGTVRYRTSPYHPAGNCQVERLHRQLKAAIRSHSTSQWSTVLPTILL</sequence>
<dbReference type="Pfam" id="PF17921">
    <property type="entry name" value="Integrase_H2C2"/>
    <property type="match status" value="1"/>
</dbReference>
<feature type="domain" description="Integrase catalytic" evidence="2">
    <location>
        <begin position="85"/>
        <end position="221"/>
    </location>
</feature>
<dbReference type="PANTHER" id="PTHR37984:SF15">
    <property type="entry name" value="INTEGRASE CATALYTIC DOMAIN-CONTAINING PROTEIN"/>
    <property type="match status" value="1"/>
</dbReference>
<keyword evidence="4" id="KW-1185">Reference proteome</keyword>
<evidence type="ECO:0000259" key="2">
    <source>
        <dbReference type="PROSITE" id="PS50994"/>
    </source>
</evidence>
<dbReference type="InterPro" id="IPR050951">
    <property type="entry name" value="Retrovirus_Pol_polyprotein"/>
</dbReference>
<name>A0AAV4RJF7_9ARAC</name>
<dbReference type="Gene3D" id="1.10.340.70">
    <property type="match status" value="1"/>
</dbReference>
<dbReference type="Gene3D" id="3.30.420.10">
    <property type="entry name" value="Ribonuclease H-like superfamily/Ribonuclease H"/>
    <property type="match status" value="1"/>
</dbReference>
<dbReference type="InterPro" id="IPR041588">
    <property type="entry name" value="Integrase_H2C2"/>
</dbReference>
<dbReference type="InterPro" id="IPR001584">
    <property type="entry name" value="Integrase_cat-core"/>
</dbReference>
<evidence type="ECO:0000313" key="3">
    <source>
        <dbReference type="EMBL" id="GIY20148.1"/>
    </source>
</evidence>
<dbReference type="EMBL" id="BPLQ01006108">
    <property type="protein sequence ID" value="GIY20148.1"/>
    <property type="molecule type" value="Genomic_DNA"/>
</dbReference>
<keyword evidence="3" id="KW-0548">Nucleotidyltransferase</keyword>
<dbReference type="PROSITE" id="PS50994">
    <property type="entry name" value="INTEGRASE"/>
    <property type="match status" value="1"/>
</dbReference>